<dbReference type="SUPFAM" id="SSF47473">
    <property type="entry name" value="EF-hand"/>
    <property type="match status" value="1"/>
</dbReference>
<gene>
    <name evidence="4" type="ORF">J0911_04560</name>
</gene>
<dbReference type="InterPro" id="IPR011992">
    <property type="entry name" value="EF-hand-dom_pair"/>
</dbReference>
<comment type="caution">
    <text evidence="4">The sequence shown here is derived from an EMBL/GenBank/DDBJ whole genome shotgun (WGS) entry which is preliminary data.</text>
</comment>
<dbReference type="Proteomes" id="UP000664617">
    <property type="component" value="Unassembled WGS sequence"/>
</dbReference>
<protein>
    <submittedName>
        <fullName evidence="4">EF-hand domain-containing protein</fullName>
    </submittedName>
</protein>
<dbReference type="InterPro" id="IPR018247">
    <property type="entry name" value="EF_Hand_1_Ca_BS"/>
</dbReference>
<dbReference type="PANTHER" id="PTHR23050">
    <property type="entry name" value="CALCIUM BINDING PROTEIN"/>
    <property type="match status" value="1"/>
</dbReference>
<dbReference type="Pfam" id="PF13499">
    <property type="entry name" value="EF-hand_7"/>
    <property type="match status" value="1"/>
</dbReference>
<keyword evidence="1" id="KW-0677">Repeat</keyword>
<dbReference type="EMBL" id="JAFMPK010000025">
    <property type="protein sequence ID" value="MBO0608296.1"/>
    <property type="molecule type" value="Genomic_DNA"/>
</dbReference>
<dbReference type="Gene3D" id="1.10.238.10">
    <property type="entry name" value="EF-hand"/>
    <property type="match status" value="1"/>
</dbReference>
<evidence type="ECO:0000313" key="4">
    <source>
        <dbReference type="EMBL" id="MBO0608296.1"/>
    </source>
</evidence>
<evidence type="ECO:0000256" key="2">
    <source>
        <dbReference type="ARBA" id="ARBA00022837"/>
    </source>
</evidence>
<dbReference type="InterPro" id="IPR002048">
    <property type="entry name" value="EF_hand_dom"/>
</dbReference>
<dbReference type="PROSITE" id="PS50222">
    <property type="entry name" value="EF_HAND_2"/>
    <property type="match status" value="2"/>
</dbReference>
<dbReference type="InterPro" id="IPR050145">
    <property type="entry name" value="Centrin_CML-like"/>
</dbReference>
<accession>A0ABS3I6N8</accession>
<evidence type="ECO:0000313" key="5">
    <source>
        <dbReference type="Proteomes" id="UP000664617"/>
    </source>
</evidence>
<organism evidence="4 5">
    <name type="scientific">Myceligenerans salitolerans</name>
    <dbReference type="NCBI Taxonomy" id="1230528"/>
    <lineage>
        <taxon>Bacteria</taxon>
        <taxon>Bacillati</taxon>
        <taxon>Actinomycetota</taxon>
        <taxon>Actinomycetes</taxon>
        <taxon>Micrococcales</taxon>
        <taxon>Promicromonosporaceae</taxon>
        <taxon>Myceligenerans</taxon>
    </lineage>
</organism>
<proteinExistence type="predicted"/>
<sequence length="69" mass="7670">MTAEDELTATFNEFDNDDDGHITVEEFRQAMGGRGEEVTNDDLTSIFVHADGDGDGKINLEEFTKAWNS</sequence>
<keyword evidence="5" id="KW-1185">Reference proteome</keyword>
<name>A0ABS3I6N8_9MICO</name>
<reference evidence="5" key="1">
    <citation type="submission" date="2023-07" db="EMBL/GenBank/DDBJ databases">
        <title>Myceligenerans salitolerans sp. nov., a halotolerant actinomycete isolated from a salt lake in Xinjiang, China.</title>
        <authorList>
            <person name="Guan T."/>
        </authorList>
    </citation>
    <scope>NUCLEOTIDE SEQUENCE [LARGE SCALE GENOMIC DNA]</scope>
    <source>
        <strain evidence="5">XHU 5031</strain>
    </source>
</reference>
<feature type="domain" description="EF-hand" evidence="3">
    <location>
        <begin position="38"/>
        <end position="69"/>
    </location>
</feature>
<evidence type="ECO:0000256" key="1">
    <source>
        <dbReference type="ARBA" id="ARBA00022737"/>
    </source>
</evidence>
<feature type="domain" description="EF-hand" evidence="3">
    <location>
        <begin position="2"/>
        <end position="37"/>
    </location>
</feature>
<dbReference type="CDD" id="cd00051">
    <property type="entry name" value="EFh"/>
    <property type="match status" value="1"/>
</dbReference>
<evidence type="ECO:0000259" key="3">
    <source>
        <dbReference type="PROSITE" id="PS50222"/>
    </source>
</evidence>
<keyword evidence="2" id="KW-0106">Calcium</keyword>
<dbReference type="RefSeq" id="WP_207274282.1">
    <property type="nucleotide sequence ID" value="NZ_JAFMPK010000025.1"/>
</dbReference>
<dbReference type="PROSITE" id="PS00018">
    <property type="entry name" value="EF_HAND_1"/>
    <property type="match status" value="2"/>
</dbReference>
<dbReference type="SMART" id="SM00054">
    <property type="entry name" value="EFh"/>
    <property type="match status" value="2"/>
</dbReference>